<evidence type="ECO:0000313" key="4">
    <source>
        <dbReference type="Proteomes" id="UP000694429"/>
    </source>
</evidence>
<dbReference type="Ensembl" id="ENSCAFT00030011013.1">
    <property type="protein sequence ID" value="ENSCAFP00030009630.1"/>
    <property type="gene ID" value="ENSCAFG00030006005.1"/>
</dbReference>
<reference evidence="2" key="2">
    <citation type="submission" date="2019-03" db="EMBL/GenBank/DDBJ databases">
        <authorList>
            <person name="Warren W.C."/>
            <person name="Johnson G.S."/>
        </authorList>
    </citation>
    <scope>NUCLEOTIDE SEQUENCE [LARGE SCALE GENOMIC DNA]</scope>
    <source>
        <strain evidence="2">Basenji</strain>
    </source>
</reference>
<feature type="compositionally biased region" description="Low complexity" evidence="1">
    <location>
        <begin position="95"/>
        <end position="107"/>
    </location>
</feature>
<feature type="compositionally biased region" description="Basic and acidic residues" evidence="1">
    <location>
        <begin position="69"/>
        <end position="84"/>
    </location>
</feature>
<dbReference type="AlphaFoldDB" id="A0A8C0MIK4"/>
<proteinExistence type="predicted"/>
<reference evidence="3" key="1">
    <citation type="submission" date="2018-10" db="EMBL/GenBank/DDBJ databases">
        <title>De novo assembly of a Great Dane genome.</title>
        <authorList>
            <person name="Kidd J.M."/>
            <person name="Pendleton A.L."/>
            <person name="Shen F."/>
            <person name="Emery S."/>
        </authorList>
    </citation>
    <scope>NUCLEOTIDE SEQUENCE [LARGE SCALE GENOMIC DNA]</scope>
    <source>
        <strain evidence="3">Great Dane</strain>
    </source>
</reference>
<dbReference type="Proteomes" id="UP000694542">
    <property type="component" value="Chromosome 8"/>
</dbReference>
<feature type="region of interest" description="Disordered" evidence="1">
    <location>
        <begin position="69"/>
        <end position="107"/>
    </location>
</feature>
<evidence type="ECO:0000256" key="1">
    <source>
        <dbReference type="SAM" id="MobiDB-lite"/>
    </source>
</evidence>
<organism evidence="2 4">
    <name type="scientific">Canis lupus familiaris</name>
    <name type="common">Dog</name>
    <name type="synonym">Canis familiaris</name>
    <dbReference type="NCBI Taxonomy" id="9615"/>
    <lineage>
        <taxon>Eukaryota</taxon>
        <taxon>Metazoa</taxon>
        <taxon>Chordata</taxon>
        <taxon>Craniata</taxon>
        <taxon>Vertebrata</taxon>
        <taxon>Euteleostomi</taxon>
        <taxon>Mammalia</taxon>
        <taxon>Eutheria</taxon>
        <taxon>Laurasiatheria</taxon>
        <taxon>Carnivora</taxon>
        <taxon>Caniformia</taxon>
        <taxon>Canidae</taxon>
        <taxon>Canis</taxon>
    </lineage>
</organism>
<sequence length="107" mass="11971">MLCYLVHRWPHPLSSDGPWVWPQSPAARGPGGKSPVLPELRWPTWLWRGVEGPFICTCVSLSLRSHRDTLHTFPRDRPDPKTLDQGRPLRGGACPPGLSLHSHPPSD</sequence>
<dbReference type="OrthoDB" id="10440321at2759"/>
<accession>A0A8C0MIK4</accession>
<dbReference type="Proteomes" id="UP000694429">
    <property type="component" value="Chromosome 8"/>
</dbReference>
<name>A0A8C0MIK4_CANLF</name>
<evidence type="ECO:0000313" key="3">
    <source>
        <dbReference type="Ensembl" id="ENSCAFP00040002475.1"/>
    </source>
</evidence>
<dbReference type="Ensembl" id="ENSCAFT00040002860.1">
    <property type="protein sequence ID" value="ENSCAFP00040002475.1"/>
    <property type="gene ID" value="ENSCAFG00040001501.1"/>
</dbReference>
<reference evidence="2" key="3">
    <citation type="submission" date="2025-05" db="UniProtKB">
        <authorList>
            <consortium name="Ensembl"/>
        </authorList>
    </citation>
    <scope>IDENTIFICATION</scope>
</reference>
<protein>
    <submittedName>
        <fullName evidence="2">Uncharacterized protein</fullName>
    </submittedName>
</protein>
<evidence type="ECO:0000313" key="2">
    <source>
        <dbReference type="Ensembl" id="ENSCAFP00030009630.1"/>
    </source>
</evidence>